<feature type="compositionally biased region" description="Polar residues" evidence="1">
    <location>
        <begin position="237"/>
        <end position="270"/>
    </location>
</feature>
<reference evidence="4" key="1">
    <citation type="journal article" date="2019" name="Gigascience">
        <title>De novo genome assembly of the endangered Acer yangbiense, a plant species with extremely small populations endemic to Yunnan Province, China.</title>
        <authorList>
            <person name="Yang J."/>
            <person name="Wariss H.M."/>
            <person name="Tao L."/>
            <person name="Zhang R."/>
            <person name="Yun Q."/>
            <person name="Hollingsworth P."/>
            <person name="Dao Z."/>
            <person name="Luo G."/>
            <person name="Guo H."/>
            <person name="Ma Y."/>
            <person name="Sun W."/>
        </authorList>
    </citation>
    <scope>NUCLEOTIDE SEQUENCE [LARGE SCALE GENOMIC DNA]</scope>
    <source>
        <strain evidence="4">cv. Malutang</strain>
    </source>
</reference>
<sequence>MKEFVFRANQSKTMKGSSTTTRRFNVKVKPLKLEGFCKEKVEDENGKDQKTIVVQMKWNGPKSVFVPFYRSSSSKRHRRSCSTGQRFLRNGEESVVWDDEEFESVCDFSIVSKDGSFGSWVVSFTVLYGEISNGESKTNNKLTSLGKASLNLAEVAAKMESKVELKLPIISSKSDGAATTASDATLLVSVSFVEVRSLQESSGLVQSSTESDKGDALYKIVKGLTGYNNKKKKKNNGQNDQARPSTSGSDDSAVFDSSSELSFPENTQLRPSPPSKDYGFFNSWKKRRLSIRQSRKKGEPLIEDNTASVDNKDVEIVDKDVAAEVDVCNPVDWEKKELVSRDGKTKLESNVFFASFDQRSERAAGESACSALVAVIADWLLSNQDFMPTRPEYDTLITEGSSEWRKLCNNEAYTNFPDKHFDLETVFEAGVKPITVLPEKSFTGFFSPEKFETLRGAMSFDEIWDEITNQTEDYRQPRIYIVSWNDHFFVLKVAADAYYIIDSLGERLFEGCNQAYILKFDDSTSMYAKVVKDKVGSVDMPAKDENASYKDDETSIQKMAKEEVCSDDMVTTIEKVSHKEESEEMICNGKECCKEYIKRFLAAIPLEELEAEEKKGTASTFSLHQRLQIDFHYSLSATSSYPASSSTHSLFASE</sequence>
<accession>A0A5C7HZS5</accession>
<dbReference type="PROSITE" id="PS51840">
    <property type="entry name" value="C2_NT"/>
    <property type="match status" value="1"/>
</dbReference>
<organism evidence="3 4">
    <name type="scientific">Acer yangbiense</name>
    <dbReference type="NCBI Taxonomy" id="1000413"/>
    <lineage>
        <taxon>Eukaryota</taxon>
        <taxon>Viridiplantae</taxon>
        <taxon>Streptophyta</taxon>
        <taxon>Embryophyta</taxon>
        <taxon>Tracheophyta</taxon>
        <taxon>Spermatophyta</taxon>
        <taxon>Magnoliopsida</taxon>
        <taxon>eudicotyledons</taxon>
        <taxon>Gunneridae</taxon>
        <taxon>Pentapetalae</taxon>
        <taxon>rosids</taxon>
        <taxon>malvids</taxon>
        <taxon>Sapindales</taxon>
        <taxon>Sapindaceae</taxon>
        <taxon>Hippocastanoideae</taxon>
        <taxon>Acereae</taxon>
        <taxon>Acer</taxon>
    </lineage>
</organism>
<evidence type="ECO:0000313" key="3">
    <source>
        <dbReference type="EMBL" id="TXG62169.1"/>
    </source>
</evidence>
<dbReference type="PANTHER" id="PTHR31182:SF17">
    <property type="entry name" value="EEIG1_EHBP1 PROTEIN AMINO-TERMINAL DOMAIN PROTEIN"/>
    <property type="match status" value="1"/>
</dbReference>
<dbReference type="OrthoDB" id="733571at2759"/>
<protein>
    <recommendedName>
        <fullName evidence="2">C2 NT-type domain-containing protein</fullName>
    </recommendedName>
</protein>
<evidence type="ECO:0000313" key="4">
    <source>
        <dbReference type="Proteomes" id="UP000323000"/>
    </source>
</evidence>
<feature type="region of interest" description="Disordered" evidence="1">
    <location>
        <begin position="228"/>
        <end position="281"/>
    </location>
</feature>
<dbReference type="EMBL" id="VAHF01000005">
    <property type="protein sequence ID" value="TXG62169.1"/>
    <property type="molecule type" value="Genomic_DNA"/>
</dbReference>
<evidence type="ECO:0000256" key="1">
    <source>
        <dbReference type="SAM" id="MobiDB-lite"/>
    </source>
</evidence>
<dbReference type="AlphaFoldDB" id="A0A5C7HZS5"/>
<keyword evidence="4" id="KW-1185">Reference proteome</keyword>
<gene>
    <name evidence="3" type="ORF">EZV62_013532</name>
</gene>
<dbReference type="Pfam" id="PF10358">
    <property type="entry name" value="NT-C2"/>
    <property type="match status" value="1"/>
</dbReference>
<feature type="domain" description="C2 NT-type" evidence="2">
    <location>
        <begin position="14"/>
        <end position="194"/>
    </location>
</feature>
<proteinExistence type="predicted"/>
<dbReference type="InterPro" id="IPR019448">
    <property type="entry name" value="NT-C2"/>
</dbReference>
<dbReference type="Proteomes" id="UP000323000">
    <property type="component" value="Chromosome 5"/>
</dbReference>
<dbReference type="PANTHER" id="PTHR31182">
    <property type="entry name" value="C2 NT-TYPE DOMAIN-CONTAINING PROTEIN"/>
    <property type="match status" value="1"/>
</dbReference>
<comment type="caution">
    <text evidence="3">The sequence shown here is derived from an EMBL/GenBank/DDBJ whole genome shotgun (WGS) entry which is preliminary data.</text>
</comment>
<name>A0A5C7HZS5_9ROSI</name>
<evidence type="ECO:0000259" key="2">
    <source>
        <dbReference type="PROSITE" id="PS51840"/>
    </source>
</evidence>